<feature type="compositionally biased region" description="Low complexity" evidence="1">
    <location>
        <begin position="12"/>
        <end position="23"/>
    </location>
</feature>
<dbReference type="InterPro" id="IPR041649">
    <property type="entry name" value="NepR"/>
</dbReference>
<name>A0A7W6IFJ8_9HYPH</name>
<reference evidence="3 4" key="1">
    <citation type="submission" date="2020-08" db="EMBL/GenBank/DDBJ databases">
        <title>Genomic Encyclopedia of Type Strains, Phase IV (KMG-IV): sequencing the most valuable type-strain genomes for metagenomic binning, comparative biology and taxonomic classification.</title>
        <authorList>
            <person name="Goeker M."/>
        </authorList>
    </citation>
    <scope>NUCLEOTIDE SEQUENCE [LARGE SCALE GENOMIC DNA]</scope>
    <source>
        <strain evidence="3 4">DSM 15743</strain>
    </source>
</reference>
<feature type="region of interest" description="Disordered" evidence="1">
    <location>
        <begin position="1"/>
        <end position="26"/>
    </location>
</feature>
<keyword evidence="4" id="KW-1185">Reference proteome</keyword>
<evidence type="ECO:0000313" key="3">
    <source>
        <dbReference type="EMBL" id="MBB4039955.1"/>
    </source>
</evidence>
<dbReference type="EMBL" id="JACIDC010000004">
    <property type="protein sequence ID" value="MBB4039955.1"/>
    <property type="molecule type" value="Genomic_DNA"/>
</dbReference>
<protein>
    <recommendedName>
        <fullName evidence="2">Anti-sigma factor NepR domain-containing protein</fullName>
    </recommendedName>
</protein>
<dbReference type="Proteomes" id="UP000519439">
    <property type="component" value="Unassembled WGS sequence"/>
</dbReference>
<organism evidence="3 4">
    <name type="scientific">Microvirga flocculans</name>
    <dbReference type="NCBI Taxonomy" id="217168"/>
    <lineage>
        <taxon>Bacteria</taxon>
        <taxon>Pseudomonadati</taxon>
        <taxon>Pseudomonadota</taxon>
        <taxon>Alphaproteobacteria</taxon>
        <taxon>Hyphomicrobiales</taxon>
        <taxon>Methylobacteriaceae</taxon>
        <taxon>Microvirga</taxon>
    </lineage>
</organism>
<evidence type="ECO:0000259" key="2">
    <source>
        <dbReference type="Pfam" id="PF18557"/>
    </source>
</evidence>
<evidence type="ECO:0000313" key="4">
    <source>
        <dbReference type="Proteomes" id="UP000519439"/>
    </source>
</evidence>
<comment type="caution">
    <text evidence="3">The sequence shown here is derived from an EMBL/GenBank/DDBJ whole genome shotgun (WGS) entry which is preliminary data.</text>
</comment>
<dbReference type="AlphaFoldDB" id="A0A7W6IFJ8"/>
<evidence type="ECO:0000256" key="1">
    <source>
        <dbReference type="SAM" id="MobiDB-lite"/>
    </source>
</evidence>
<gene>
    <name evidence="3" type="ORF">GGR34_001602</name>
</gene>
<sequence>MPRRQDRPSATNSNNNWSIGSNGLTASGRSELLKDLGRQLQRSYQDVLKEPAPDRIKHLLHELERSGWQEDDAER</sequence>
<dbReference type="RefSeq" id="WP_027315487.1">
    <property type="nucleotide sequence ID" value="NZ_JACIDC010000004.1"/>
</dbReference>
<feature type="domain" description="Anti-sigma factor NepR" evidence="2">
    <location>
        <begin position="35"/>
        <end position="66"/>
    </location>
</feature>
<proteinExistence type="predicted"/>
<accession>A0A7W6IFJ8</accession>
<dbReference type="Pfam" id="PF18557">
    <property type="entry name" value="NepR"/>
    <property type="match status" value="1"/>
</dbReference>